<keyword evidence="2" id="KW-1185">Reference proteome</keyword>
<reference evidence="1" key="1">
    <citation type="submission" date="2023-07" db="EMBL/GenBank/DDBJ databases">
        <authorList>
            <consortium name="AG Swart"/>
            <person name="Singh M."/>
            <person name="Singh A."/>
            <person name="Seah K."/>
            <person name="Emmerich C."/>
        </authorList>
    </citation>
    <scope>NUCLEOTIDE SEQUENCE</scope>
    <source>
        <strain evidence="1">DP1</strain>
    </source>
</reference>
<gene>
    <name evidence="1" type="ORF">ECRASSUSDP1_LOCUS3132</name>
</gene>
<name>A0AAD1UAB9_EUPCR</name>
<evidence type="ECO:0000313" key="2">
    <source>
        <dbReference type="Proteomes" id="UP001295684"/>
    </source>
</evidence>
<organism evidence="1 2">
    <name type="scientific">Euplotes crassus</name>
    <dbReference type="NCBI Taxonomy" id="5936"/>
    <lineage>
        <taxon>Eukaryota</taxon>
        <taxon>Sar</taxon>
        <taxon>Alveolata</taxon>
        <taxon>Ciliophora</taxon>
        <taxon>Intramacronucleata</taxon>
        <taxon>Spirotrichea</taxon>
        <taxon>Hypotrichia</taxon>
        <taxon>Euplotida</taxon>
        <taxon>Euplotidae</taxon>
        <taxon>Moneuplotes</taxon>
    </lineage>
</organism>
<proteinExistence type="predicted"/>
<dbReference type="Proteomes" id="UP001295684">
    <property type="component" value="Unassembled WGS sequence"/>
</dbReference>
<sequence>MGSLKQCSKLLHTEAASIWRPCCSKNDLLMLQLSRYLLFRNLTLKHHPNVNLRLAQQILKQGSGQARSCIEIFRQKRSNFAKLNKATLKKNSKKLKNLKILKIAKRGSEAFQKILHNAKPPLPKKAVGKLEVEKRSIKPIVSFLDYRRNSHKLSTYAEKKQSFHSIFKASFQRKPSAINDLRSDLGSRNRMNATSVTQTASRINFLPKQKPLNKRKEEKKKLITKLLSKNSSNIDPNSIIFQIPNSVILKSKQWSLANDKLAEINQTVISECNLLLCSKSNGYNRQGLDKAIKTYIERDLIQKLKKNTWNWIVANKPEYVNFMANNYEKFKKWLINIKVKQTSSLKLHLNGQILTEKREINEEELTFSKKTFSRMMDNFGLGKDKETLE</sequence>
<evidence type="ECO:0000313" key="1">
    <source>
        <dbReference type="EMBL" id="CAI2361819.1"/>
    </source>
</evidence>
<protein>
    <submittedName>
        <fullName evidence="1">Uncharacterized protein</fullName>
    </submittedName>
</protein>
<dbReference type="EMBL" id="CAMPGE010003000">
    <property type="protein sequence ID" value="CAI2361819.1"/>
    <property type="molecule type" value="Genomic_DNA"/>
</dbReference>
<comment type="caution">
    <text evidence="1">The sequence shown here is derived from an EMBL/GenBank/DDBJ whole genome shotgun (WGS) entry which is preliminary data.</text>
</comment>
<accession>A0AAD1UAB9</accession>
<dbReference type="AlphaFoldDB" id="A0AAD1UAB9"/>